<dbReference type="InterPro" id="IPR050109">
    <property type="entry name" value="HTH-type_TetR-like_transc_reg"/>
</dbReference>
<evidence type="ECO:0000259" key="5">
    <source>
        <dbReference type="PROSITE" id="PS50977"/>
    </source>
</evidence>
<dbReference type="Proteomes" id="UP001500936">
    <property type="component" value="Unassembled WGS sequence"/>
</dbReference>
<dbReference type="Pfam" id="PF00440">
    <property type="entry name" value="TetR_N"/>
    <property type="match status" value="1"/>
</dbReference>
<dbReference type="PANTHER" id="PTHR30055:SF234">
    <property type="entry name" value="HTH-TYPE TRANSCRIPTIONAL REGULATOR BETI"/>
    <property type="match status" value="1"/>
</dbReference>
<evidence type="ECO:0000256" key="4">
    <source>
        <dbReference type="PROSITE-ProRule" id="PRU00335"/>
    </source>
</evidence>
<name>A0ABP8JW64_9BACT</name>
<dbReference type="PANTHER" id="PTHR30055">
    <property type="entry name" value="HTH-TYPE TRANSCRIPTIONAL REGULATOR RUTR"/>
    <property type="match status" value="1"/>
</dbReference>
<dbReference type="Gene3D" id="1.10.357.10">
    <property type="entry name" value="Tetracycline Repressor, domain 2"/>
    <property type="match status" value="1"/>
</dbReference>
<protein>
    <recommendedName>
        <fullName evidence="5">HTH tetR-type domain-containing protein</fullName>
    </recommendedName>
</protein>
<evidence type="ECO:0000256" key="3">
    <source>
        <dbReference type="ARBA" id="ARBA00023163"/>
    </source>
</evidence>
<keyword evidence="2 4" id="KW-0238">DNA-binding</keyword>
<dbReference type="PROSITE" id="PS50977">
    <property type="entry name" value="HTH_TETR_2"/>
    <property type="match status" value="1"/>
</dbReference>
<dbReference type="SUPFAM" id="SSF46689">
    <property type="entry name" value="Homeodomain-like"/>
    <property type="match status" value="1"/>
</dbReference>
<dbReference type="InterPro" id="IPR001647">
    <property type="entry name" value="HTH_TetR"/>
</dbReference>
<comment type="caution">
    <text evidence="6">The sequence shown here is derived from an EMBL/GenBank/DDBJ whole genome shotgun (WGS) entry which is preliminary data.</text>
</comment>
<accession>A0ABP8JW64</accession>
<reference evidence="7" key="1">
    <citation type="journal article" date="2019" name="Int. J. Syst. Evol. Microbiol.">
        <title>The Global Catalogue of Microorganisms (GCM) 10K type strain sequencing project: providing services to taxonomists for standard genome sequencing and annotation.</title>
        <authorList>
            <consortium name="The Broad Institute Genomics Platform"/>
            <consortium name="The Broad Institute Genome Sequencing Center for Infectious Disease"/>
            <person name="Wu L."/>
            <person name="Ma J."/>
        </authorList>
    </citation>
    <scope>NUCLEOTIDE SEQUENCE [LARGE SCALE GENOMIC DNA]</scope>
    <source>
        <strain evidence="7">JCM 17925</strain>
    </source>
</reference>
<sequence length="190" mass="21387">MVTRAEAATQTEQKIMNATVALWMELPLNQITLEKVAERAGVTVRTILRKFGSRDGLFDACLQKDASNIEKKRNQANIGNIAEALDLLLAEYEEMGDAVIRTIALENELSGAKKLLDRGRAYHREWCARVFGPYLPAPGSDEYEIKLAALIAATEIYLWKLLRKDLQRSYSQTLQVFRLLVDGIIPNSHP</sequence>
<evidence type="ECO:0000256" key="1">
    <source>
        <dbReference type="ARBA" id="ARBA00023015"/>
    </source>
</evidence>
<feature type="DNA-binding region" description="H-T-H motif" evidence="4">
    <location>
        <begin position="32"/>
        <end position="51"/>
    </location>
</feature>
<evidence type="ECO:0000313" key="6">
    <source>
        <dbReference type="EMBL" id="GAA4396989.1"/>
    </source>
</evidence>
<evidence type="ECO:0000256" key="2">
    <source>
        <dbReference type="ARBA" id="ARBA00023125"/>
    </source>
</evidence>
<dbReference type="EMBL" id="BAABHB010000001">
    <property type="protein sequence ID" value="GAA4396989.1"/>
    <property type="molecule type" value="Genomic_DNA"/>
</dbReference>
<organism evidence="6 7">
    <name type="scientific">Nibrella viscosa</name>
    <dbReference type="NCBI Taxonomy" id="1084524"/>
    <lineage>
        <taxon>Bacteria</taxon>
        <taxon>Pseudomonadati</taxon>
        <taxon>Bacteroidota</taxon>
        <taxon>Cytophagia</taxon>
        <taxon>Cytophagales</taxon>
        <taxon>Spirosomataceae</taxon>
        <taxon>Nibrella</taxon>
    </lineage>
</organism>
<keyword evidence="3" id="KW-0804">Transcription</keyword>
<gene>
    <name evidence="6" type="ORF">GCM10023187_05730</name>
</gene>
<keyword evidence="7" id="KW-1185">Reference proteome</keyword>
<keyword evidence="1" id="KW-0805">Transcription regulation</keyword>
<evidence type="ECO:0000313" key="7">
    <source>
        <dbReference type="Proteomes" id="UP001500936"/>
    </source>
</evidence>
<proteinExistence type="predicted"/>
<dbReference type="InterPro" id="IPR009057">
    <property type="entry name" value="Homeodomain-like_sf"/>
</dbReference>
<feature type="domain" description="HTH tetR-type" evidence="5">
    <location>
        <begin position="9"/>
        <end position="69"/>
    </location>
</feature>